<reference evidence="1" key="1">
    <citation type="journal article" date="2023" name="Science">
        <title>Genome structures resolve the early diversification of teleost fishes.</title>
        <authorList>
            <person name="Parey E."/>
            <person name="Louis A."/>
            <person name="Montfort J."/>
            <person name="Bouchez O."/>
            <person name="Roques C."/>
            <person name="Iampietro C."/>
            <person name="Lluch J."/>
            <person name="Castinel A."/>
            <person name="Donnadieu C."/>
            <person name="Desvignes T."/>
            <person name="Floi Bucao C."/>
            <person name="Jouanno E."/>
            <person name="Wen M."/>
            <person name="Mejri S."/>
            <person name="Dirks R."/>
            <person name="Jansen H."/>
            <person name="Henkel C."/>
            <person name="Chen W.J."/>
            <person name="Zahm M."/>
            <person name="Cabau C."/>
            <person name="Klopp C."/>
            <person name="Thompson A.W."/>
            <person name="Robinson-Rechavi M."/>
            <person name="Braasch I."/>
            <person name="Lecointre G."/>
            <person name="Bobe J."/>
            <person name="Postlethwait J.H."/>
            <person name="Berthelot C."/>
            <person name="Roest Crollius H."/>
            <person name="Guiguen Y."/>
        </authorList>
    </citation>
    <scope>NUCLEOTIDE SEQUENCE</scope>
    <source>
        <strain evidence="1">WJC10195</strain>
    </source>
</reference>
<evidence type="ECO:0000313" key="2">
    <source>
        <dbReference type="Proteomes" id="UP001152622"/>
    </source>
</evidence>
<protein>
    <submittedName>
        <fullName evidence="1">Uncharacterized protein</fullName>
    </submittedName>
</protein>
<gene>
    <name evidence="1" type="ORF">SKAU_G00097500</name>
</gene>
<dbReference type="EMBL" id="JAINUF010000003">
    <property type="protein sequence ID" value="KAJ8369722.1"/>
    <property type="molecule type" value="Genomic_DNA"/>
</dbReference>
<name>A0A9Q1J619_SYNKA</name>
<accession>A0A9Q1J619</accession>
<sequence>MDPADSEPILHAIACQEAVIAQHGLQLQDETLKSLSAQMGPQDAVMGQLGHQLRDVMETLKSISEQVDQMGSQNNLLDPHQSSFRLKLLSWP</sequence>
<keyword evidence="2" id="KW-1185">Reference proteome</keyword>
<dbReference type="Proteomes" id="UP001152622">
    <property type="component" value="Chromosome 3"/>
</dbReference>
<organism evidence="1 2">
    <name type="scientific">Synaphobranchus kaupii</name>
    <name type="common">Kaup's arrowtooth eel</name>
    <dbReference type="NCBI Taxonomy" id="118154"/>
    <lineage>
        <taxon>Eukaryota</taxon>
        <taxon>Metazoa</taxon>
        <taxon>Chordata</taxon>
        <taxon>Craniata</taxon>
        <taxon>Vertebrata</taxon>
        <taxon>Euteleostomi</taxon>
        <taxon>Actinopterygii</taxon>
        <taxon>Neopterygii</taxon>
        <taxon>Teleostei</taxon>
        <taxon>Anguilliformes</taxon>
        <taxon>Synaphobranchidae</taxon>
        <taxon>Synaphobranchus</taxon>
    </lineage>
</organism>
<proteinExistence type="predicted"/>
<comment type="caution">
    <text evidence="1">The sequence shown here is derived from an EMBL/GenBank/DDBJ whole genome shotgun (WGS) entry which is preliminary data.</text>
</comment>
<evidence type="ECO:0000313" key="1">
    <source>
        <dbReference type="EMBL" id="KAJ8369722.1"/>
    </source>
</evidence>
<dbReference type="AlphaFoldDB" id="A0A9Q1J619"/>